<gene>
    <name evidence="1" type="ORF">R1flu_016562</name>
</gene>
<keyword evidence="2" id="KW-1185">Reference proteome</keyword>
<evidence type="ECO:0000313" key="1">
    <source>
        <dbReference type="EMBL" id="KAL2631876.1"/>
    </source>
</evidence>
<protein>
    <submittedName>
        <fullName evidence="1">Uncharacterized protein</fullName>
    </submittedName>
</protein>
<accession>A0ABD1YM74</accession>
<evidence type="ECO:0000313" key="2">
    <source>
        <dbReference type="Proteomes" id="UP001605036"/>
    </source>
</evidence>
<dbReference type="EMBL" id="JBHFFA010000004">
    <property type="protein sequence ID" value="KAL2631876.1"/>
    <property type="molecule type" value="Genomic_DNA"/>
</dbReference>
<proteinExistence type="predicted"/>
<dbReference type="AlphaFoldDB" id="A0ABD1YM74"/>
<comment type="caution">
    <text evidence="1">The sequence shown here is derived from an EMBL/GenBank/DDBJ whole genome shotgun (WGS) entry which is preliminary data.</text>
</comment>
<reference evidence="1 2" key="1">
    <citation type="submission" date="2024-09" db="EMBL/GenBank/DDBJ databases">
        <title>Chromosome-scale assembly of Riccia fluitans.</title>
        <authorList>
            <person name="Paukszto L."/>
            <person name="Sawicki J."/>
            <person name="Karawczyk K."/>
            <person name="Piernik-Szablinska J."/>
            <person name="Szczecinska M."/>
            <person name="Mazdziarz M."/>
        </authorList>
    </citation>
    <scope>NUCLEOTIDE SEQUENCE [LARGE SCALE GENOMIC DNA]</scope>
    <source>
        <strain evidence="1">Rf_01</strain>
        <tissue evidence="1">Aerial parts of the thallus</tissue>
    </source>
</reference>
<organism evidence="1 2">
    <name type="scientific">Riccia fluitans</name>
    <dbReference type="NCBI Taxonomy" id="41844"/>
    <lineage>
        <taxon>Eukaryota</taxon>
        <taxon>Viridiplantae</taxon>
        <taxon>Streptophyta</taxon>
        <taxon>Embryophyta</taxon>
        <taxon>Marchantiophyta</taxon>
        <taxon>Marchantiopsida</taxon>
        <taxon>Marchantiidae</taxon>
        <taxon>Marchantiales</taxon>
        <taxon>Ricciaceae</taxon>
        <taxon>Riccia</taxon>
    </lineage>
</organism>
<sequence length="133" mass="14281">MGTDTVVLCCQANQSTKSAPFYHRGISLIKINALSLFKAPCNPLGFVCGSLTVTPFLDFEDPFRTDWFGSWSDGDRSSNQESSLSSIARVAIAASNSSLNCSALLTLSVHQCRPEILLELSTGLLQTAVCCTN</sequence>
<dbReference type="Proteomes" id="UP001605036">
    <property type="component" value="Unassembled WGS sequence"/>
</dbReference>
<name>A0ABD1YM74_9MARC</name>